<accession>A0A9P6CKN4</accession>
<sequence>MDEFYDMNKAGNLLEEHVQAIETQGLSSSVAIQLANADVDTYQVLPFGQPPCWRLAIPPSDGSTEADQAIFRVQGIITDKNLPPIGRQSVARTSHRTRPHLRQAVTITGLQTPVFTAAIEAIEKIQLAFVNAFPADMVDQWQPSFFKDVYALDTHSRYFTKTHLVPNQEKCPFDHATDPEGILASMQDETLIHIADNHVDYLGPISIAGEKRMGTIGPATFRVGDIVELSISFAAFPSANGKVKMMAVLRSIRMIDNSCRNTASILQMRSRYRPLKPSYNLTKRKAMYSDEEVKNIERGVSKLRMEP</sequence>
<evidence type="ECO:0000313" key="2">
    <source>
        <dbReference type="Proteomes" id="UP000807469"/>
    </source>
</evidence>
<dbReference type="EMBL" id="MU156190">
    <property type="protein sequence ID" value="KAF9470181.1"/>
    <property type="molecule type" value="Genomic_DNA"/>
</dbReference>
<proteinExistence type="predicted"/>
<keyword evidence="2" id="KW-1185">Reference proteome</keyword>
<evidence type="ECO:0000313" key="1">
    <source>
        <dbReference type="EMBL" id="KAF9470181.1"/>
    </source>
</evidence>
<protein>
    <submittedName>
        <fullName evidence="1">Uncharacterized protein</fullName>
    </submittedName>
</protein>
<dbReference type="OrthoDB" id="3012716at2759"/>
<comment type="caution">
    <text evidence="1">The sequence shown here is derived from an EMBL/GenBank/DDBJ whole genome shotgun (WGS) entry which is preliminary data.</text>
</comment>
<dbReference type="Proteomes" id="UP000807469">
    <property type="component" value="Unassembled WGS sequence"/>
</dbReference>
<reference evidence="1" key="1">
    <citation type="submission" date="2020-11" db="EMBL/GenBank/DDBJ databases">
        <authorList>
            <consortium name="DOE Joint Genome Institute"/>
            <person name="Ahrendt S."/>
            <person name="Riley R."/>
            <person name="Andreopoulos W."/>
            <person name="Labutti K."/>
            <person name="Pangilinan J."/>
            <person name="Ruiz-Duenas F.J."/>
            <person name="Barrasa J.M."/>
            <person name="Sanchez-Garcia M."/>
            <person name="Camarero S."/>
            <person name="Miyauchi S."/>
            <person name="Serrano A."/>
            <person name="Linde D."/>
            <person name="Babiker R."/>
            <person name="Drula E."/>
            <person name="Ayuso-Fernandez I."/>
            <person name="Pacheco R."/>
            <person name="Padilla G."/>
            <person name="Ferreira P."/>
            <person name="Barriuso J."/>
            <person name="Kellner H."/>
            <person name="Castanera R."/>
            <person name="Alfaro M."/>
            <person name="Ramirez L."/>
            <person name="Pisabarro A.G."/>
            <person name="Kuo A."/>
            <person name="Tritt A."/>
            <person name="Lipzen A."/>
            <person name="He G."/>
            <person name="Yan M."/>
            <person name="Ng V."/>
            <person name="Cullen D."/>
            <person name="Martin F."/>
            <person name="Rosso M.-N."/>
            <person name="Henrissat B."/>
            <person name="Hibbett D."/>
            <person name="Martinez A.T."/>
            <person name="Grigoriev I.V."/>
        </authorList>
    </citation>
    <scope>NUCLEOTIDE SEQUENCE</scope>
    <source>
        <strain evidence="1">CIRM-BRFM 674</strain>
    </source>
</reference>
<gene>
    <name evidence="1" type="ORF">BDN70DRAFT_902321</name>
</gene>
<dbReference type="AlphaFoldDB" id="A0A9P6CKN4"/>
<name>A0A9P6CKN4_9AGAR</name>
<organism evidence="1 2">
    <name type="scientific">Pholiota conissans</name>
    <dbReference type="NCBI Taxonomy" id="109636"/>
    <lineage>
        <taxon>Eukaryota</taxon>
        <taxon>Fungi</taxon>
        <taxon>Dikarya</taxon>
        <taxon>Basidiomycota</taxon>
        <taxon>Agaricomycotina</taxon>
        <taxon>Agaricomycetes</taxon>
        <taxon>Agaricomycetidae</taxon>
        <taxon>Agaricales</taxon>
        <taxon>Agaricineae</taxon>
        <taxon>Strophariaceae</taxon>
        <taxon>Pholiota</taxon>
    </lineage>
</organism>